<evidence type="ECO:0000313" key="7">
    <source>
        <dbReference type="EMBL" id="KAF1811043.1"/>
    </source>
</evidence>
<feature type="transmembrane region" description="Helical" evidence="5">
    <location>
        <begin position="159"/>
        <end position="186"/>
    </location>
</feature>
<reference evidence="7 9" key="1">
    <citation type="submission" date="2020-01" db="EMBL/GenBank/DDBJ databases">
        <authorList>
            <consortium name="DOE Joint Genome Institute"/>
            <person name="Haridas S."/>
            <person name="Albert R."/>
            <person name="Binder M."/>
            <person name="Bloem J."/>
            <person name="Labutti K."/>
            <person name="Salamov A."/>
            <person name="Andreopoulos B."/>
            <person name="Baker S.E."/>
            <person name="Barry K."/>
            <person name="Bills G."/>
            <person name="Bluhm B.H."/>
            <person name="Cannon C."/>
            <person name="Castanera R."/>
            <person name="Culley D.E."/>
            <person name="Daum C."/>
            <person name="Ezra D."/>
            <person name="Gonzalez J.B."/>
            <person name="Henrissat B."/>
            <person name="Kuo A."/>
            <person name="Liang C."/>
            <person name="Lipzen A."/>
            <person name="Lutzoni F."/>
            <person name="Magnuson J."/>
            <person name="Mondo S."/>
            <person name="Nolan M."/>
            <person name="Ohm R."/>
            <person name="Pangilinan J."/>
            <person name="Park H.-J."/>
            <person name="Ramirez L."/>
            <person name="Alfaro M."/>
            <person name="Sun H."/>
            <person name="Tritt A."/>
            <person name="Yoshinaga Y."/>
            <person name="Zwiers L.-H."/>
            <person name="Turgeon B.G."/>
            <person name="Goodwin S.B."/>
            <person name="Spatafora J.W."/>
            <person name="Crous P.W."/>
            <person name="Grigoriev I.V."/>
        </authorList>
    </citation>
    <scope>NUCLEOTIDE SEQUENCE</scope>
    <source>
        <strain evidence="7 9">CBS 781.70</strain>
    </source>
</reference>
<dbReference type="PANTHER" id="PTHR42718:SF23">
    <property type="entry name" value="MAJOR FACILITATOR SUPERFAMILY (MFS) PROFILE DOMAIN-CONTAINING PROTEIN"/>
    <property type="match status" value="1"/>
</dbReference>
<feature type="transmembrane region" description="Helical" evidence="5">
    <location>
        <begin position="261"/>
        <end position="279"/>
    </location>
</feature>
<dbReference type="GeneID" id="54423806"/>
<evidence type="ECO:0000256" key="1">
    <source>
        <dbReference type="ARBA" id="ARBA00004141"/>
    </source>
</evidence>
<reference evidence="9" key="2">
    <citation type="submission" date="2020-04" db="EMBL/GenBank/DDBJ databases">
        <authorList>
            <consortium name="NCBI Genome Project"/>
        </authorList>
    </citation>
    <scope>NUCLEOTIDE SEQUENCE</scope>
    <source>
        <strain evidence="9">CBS 781.70</strain>
    </source>
</reference>
<reference evidence="9" key="3">
    <citation type="submission" date="2025-04" db="UniProtKB">
        <authorList>
            <consortium name="RefSeq"/>
        </authorList>
    </citation>
    <scope>IDENTIFICATION</scope>
    <source>
        <strain evidence="9">CBS 781.70</strain>
    </source>
</reference>
<feature type="transmembrane region" description="Helical" evidence="5">
    <location>
        <begin position="428"/>
        <end position="449"/>
    </location>
</feature>
<feature type="transmembrane region" description="Helical" evidence="5">
    <location>
        <begin position="334"/>
        <end position="356"/>
    </location>
</feature>
<keyword evidence="4 5" id="KW-0472">Membrane</keyword>
<feature type="domain" description="Major facilitator superfamily (MFS) profile" evidence="6">
    <location>
        <begin position="34"/>
        <end position="496"/>
    </location>
</feature>
<dbReference type="AlphaFoldDB" id="A0A6G1FZ26"/>
<dbReference type="Pfam" id="PF07690">
    <property type="entry name" value="MFS_1"/>
    <property type="match status" value="1"/>
</dbReference>
<feature type="transmembrane region" description="Helical" evidence="5">
    <location>
        <begin position="363"/>
        <end position="382"/>
    </location>
</feature>
<comment type="subcellular location">
    <subcellularLocation>
        <location evidence="1">Membrane</location>
        <topology evidence="1">Multi-pass membrane protein</topology>
    </subcellularLocation>
</comment>
<organism evidence="7">
    <name type="scientific">Eremomyces bilateralis CBS 781.70</name>
    <dbReference type="NCBI Taxonomy" id="1392243"/>
    <lineage>
        <taxon>Eukaryota</taxon>
        <taxon>Fungi</taxon>
        <taxon>Dikarya</taxon>
        <taxon>Ascomycota</taxon>
        <taxon>Pezizomycotina</taxon>
        <taxon>Dothideomycetes</taxon>
        <taxon>Dothideomycetes incertae sedis</taxon>
        <taxon>Eremomycetales</taxon>
        <taxon>Eremomycetaceae</taxon>
        <taxon>Eremomyces</taxon>
    </lineage>
</organism>
<dbReference type="Proteomes" id="UP000504638">
    <property type="component" value="Unplaced"/>
</dbReference>
<dbReference type="GO" id="GO:0016020">
    <property type="term" value="C:membrane"/>
    <property type="evidence" value="ECO:0007669"/>
    <property type="project" value="UniProtKB-SubCell"/>
</dbReference>
<evidence type="ECO:0000313" key="8">
    <source>
        <dbReference type="Proteomes" id="UP000504638"/>
    </source>
</evidence>
<feature type="transmembrane region" description="Helical" evidence="5">
    <location>
        <begin position="130"/>
        <end position="150"/>
    </location>
</feature>
<feature type="transmembrane region" description="Helical" evidence="5">
    <location>
        <begin position="100"/>
        <end position="118"/>
    </location>
</feature>
<sequence length="552" mass="59589">MAEDRVETAADGSPKTNHGGRPVCFKTTFHEVMFVVIATMAIAMSSMLTGSVTVVSAEVGKSLAMKDAEITWLAAGPNLTSGSFLLFFGRVADLFGRKSMIIGSFALFTVFAIAAGFARTPLALDTLCGVMGFVGAVSIPPAQGMLALAYGKPSKRKNLAFACFSAGNPLGFVLSMIFSGIAAQIFNWRASFFLLAIIYALLTVACFFVTPNDDTPKAPLSWETFKRMDIVGSLLTVSGIALFTSALSIAGDAPQGWTTPYVLALLIVGAVLMGVFVIWELYYPYPLVPMDIWKDRDFSLVITILLLGFLAFPTTQFWLSLFMQRVWESSPLDVAVHLLPMAIAGILVNVFAGMVLHKISNKVLMGYGALSYVAAFLLYSFYKQGQSYWAFMFPGQVLAVIGADLEFNVANMYVMSSLAPSQQSVAGGIFQTVTKLAVAVGMGVSTAAYNAQQQHPSESGYYANNPFEPYAAAFWYCTACAALSLIFVPFLRIGTQGNAEKSLDASTVNDEFKRDNVATPGNQEDIEVTTPIDTEKPIIEKQDLASLNEKCL</sequence>
<dbReference type="EMBL" id="ML975163">
    <property type="protein sequence ID" value="KAF1811043.1"/>
    <property type="molecule type" value="Genomic_DNA"/>
</dbReference>
<gene>
    <name evidence="7 9" type="ORF">P152DRAFT_74818</name>
</gene>
<feature type="transmembrane region" description="Helical" evidence="5">
    <location>
        <begin position="70"/>
        <end position="88"/>
    </location>
</feature>
<keyword evidence="3 5" id="KW-1133">Transmembrane helix</keyword>
<feature type="transmembrane region" description="Helical" evidence="5">
    <location>
        <begin position="230"/>
        <end position="249"/>
    </location>
</feature>
<keyword evidence="8" id="KW-1185">Reference proteome</keyword>
<accession>A0A6G1FZ26</accession>
<keyword evidence="2 5" id="KW-0812">Transmembrane</keyword>
<dbReference type="GO" id="GO:0022857">
    <property type="term" value="F:transmembrane transporter activity"/>
    <property type="evidence" value="ECO:0007669"/>
    <property type="project" value="InterPro"/>
</dbReference>
<evidence type="ECO:0000256" key="5">
    <source>
        <dbReference type="SAM" id="Phobius"/>
    </source>
</evidence>
<feature type="transmembrane region" description="Helical" evidence="5">
    <location>
        <begin position="388"/>
        <end position="407"/>
    </location>
</feature>
<proteinExistence type="predicted"/>
<evidence type="ECO:0000256" key="3">
    <source>
        <dbReference type="ARBA" id="ARBA00022989"/>
    </source>
</evidence>
<dbReference type="PANTHER" id="PTHR42718">
    <property type="entry name" value="MAJOR FACILITATOR SUPERFAMILY MULTIDRUG TRANSPORTER MFSC"/>
    <property type="match status" value="1"/>
</dbReference>
<evidence type="ECO:0000256" key="4">
    <source>
        <dbReference type="ARBA" id="ARBA00023136"/>
    </source>
</evidence>
<evidence type="ECO:0000256" key="2">
    <source>
        <dbReference type="ARBA" id="ARBA00022692"/>
    </source>
</evidence>
<dbReference type="Gene3D" id="1.20.1250.20">
    <property type="entry name" value="MFS general substrate transporter like domains"/>
    <property type="match status" value="1"/>
</dbReference>
<dbReference type="InterPro" id="IPR011701">
    <property type="entry name" value="MFS"/>
</dbReference>
<feature type="transmembrane region" description="Helical" evidence="5">
    <location>
        <begin position="300"/>
        <end position="322"/>
    </location>
</feature>
<dbReference type="InterPro" id="IPR036259">
    <property type="entry name" value="MFS_trans_sf"/>
</dbReference>
<dbReference type="InterPro" id="IPR020846">
    <property type="entry name" value="MFS_dom"/>
</dbReference>
<name>A0A6G1FZ26_9PEZI</name>
<dbReference type="SUPFAM" id="SSF103473">
    <property type="entry name" value="MFS general substrate transporter"/>
    <property type="match status" value="1"/>
</dbReference>
<protein>
    <submittedName>
        <fullName evidence="7 9">MFS general substrate transporter</fullName>
    </submittedName>
</protein>
<dbReference type="PROSITE" id="PS50850">
    <property type="entry name" value="MFS"/>
    <property type="match status" value="1"/>
</dbReference>
<evidence type="ECO:0000313" key="9">
    <source>
        <dbReference type="RefSeq" id="XP_033532674.1"/>
    </source>
</evidence>
<dbReference type="Gene3D" id="1.20.1720.10">
    <property type="entry name" value="Multidrug resistance protein D"/>
    <property type="match status" value="1"/>
</dbReference>
<dbReference type="RefSeq" id="XP_033532674.1">
    <property type="nucleotide sequence ID" value="XM_033683236.1"/>
</dbReference>
<dbReference type="OrthoDB" id="2985014at2759"/>
<evidence type="ECO:0000259" key="6">
    <source>
        <dbReference type="PROSITE" id="PS50850"/>
    </source>
</evidence>
<feature type="transmembrane region" description="Helical" evidence="5">
    <location>
        <begin position="32"/>
        <end position="50"/>
    </location>
</feature>
<feature type="transmembrane region" description="Helical" evidence="5">
    <location>
        <begin position="469"/>
        <end position="491"/>
    </location>
</feature>
<feature type="transmembrane region" description="Helical" evidence="5">
    <location>
        <begin position="192"/>
        <end position="210"/>
    </location>
</feature>